<dbReference type="RefSeq" id="WP_064267564.1">
    <property type="nucleotide sequence ID" value="NZ_LXJZ01000129.1"/>
</dbReference>
<accession>A0A1A9NEM3</accession>
<evidence type="ECO:0000256" key="1">
    <source>
        <dbReference type="SAM" id="Phobius"/>
    </source>
</evidence>
<keyword evidence="1" id="KW-1133">Transmembrane helix</keyword>
<protein>
    <submittedName>
        <fullName evidence="3">Uncharacterized protein</fullName>
    </submittedName>
</protein>
<keyword evidence="1" id="KW-0812">Transmembrane</keyword>
<evidence type="ECO:0000313" key="5">
    <source>
        <dbReference type="Proteomes" id="UP000078116"/>
    </source>
</evidence>
<feature type="transmembrane region" description="Helical" evidence="1">
    <location>
        <begin position="6"/>
        <end position="24"/>
    </location>
</feature>
<name>A0A1A9NEM3_9BURK</name>
<keyword evidence="1" id="KW-0472">Membrane</keyword>
<organism evidence="3 5">
    <name type="scientific">Paraburkholderia ginsengiterrae</name>
    <dbReference type="NCBI Taxonomy" id="1462993"/>
    <lineage>
        <taxon>Bacteria</taxon>
        <taxon>Pseudomonadati</taxon>
        <taxon>Pseudomonadota</taxon>
        <taxon>Betaproteobacteria</taxon>
        <taxon>Burkholderiales</taxon>
        <taxon>Burkholderiaceae</taxon>
        <taxon>Paraburkholderia</taxon>
    </lineage>
</organism>
<dbReference type="EMBL" id="LXJZ01000129">
    <property type="protein sequence ID" value="OAJ59677.1"/>
    <property type="molecule type" value="Genomic_DNA"/>
</dbReference>
<comment type="caution">
    <text evidence="3">The sequence shown here is derived from an EMBL/GenBank/DDBJ whole genome shotgun (WGS) entry which is preliminary data.</text>
</comment>
<gene>
    <name evidence="2" type="ORF">A6V36_27180</name>
    <name evidence="3" type="ORF">A6V37_16340</name>
</gene>
<evidence type="ECO:0000313" key="4">
    <source>
        <dbReference type="Proteomes" id="UP000077961"/>
    </source>
</evidence>
<dbReference type="Proteomes" id="UP000078116">
    <property type="component" value="Unassembled WGS sequence"/>
</dbReference>
<keyword evidence="4" id="KW-1185">Reference proteome</keyword>
<dbReference type="AlphaFoldDB" id="A0A1A9NEM3"/>
<dbReference type="Proteomes" id="UP000077961">
    <property type="component" value="Unassembled WGS sequence"/>
</dbReference>
<dbReference type="EMBL" id="LXKA01000065">
    <property type="protein sequence ID" value="OAJ64947.1"/>
    <property type="molecule type" value="Genomic_DNA"/>
</dbReference>
<evidence type="ECO:0000313" key="2">
    <source>
        <dbReference type="EMBL" id="OAJ59677.1"/>
    </source>
</evidence>
<sequence>MRTIGWLGTGLAVALVGVVVVNWVSRNFDDAQANTDRQTVECLTSRLTLNDKQRIAKFADTNDLDSLWREYDRHFPDCAVRSDQRDRKSELEASAWRLLSYDREFMRLREANAAHAAVGH</sequence>
<dbReference type="OrthoDB" id="9023254at2"/>
<evidence type="ECO:0000313" key="3">
    <source>
        <dbReference type="EMBL" id="OAJ64947.1"/>
    </source>
</evidence>
<reference evidence="4 5" key="1">
    <citation type="submission" date="2016-04" db="EMBL/GenBank/DDBJ databases">
        <title>Reclassification of Paraburkholderia panaciterrae (Farh et al. 2015) Dobritsa &amp; Samadpour 2016 as a later homotypic synonym of Paraburkholderia ginsengiterrae (Farh et al. 2015) Dobritsa &amp; Samadpour 2016.</title>
        <authorList>
            <person name="Dobritsa A.P."/>
            <person name="Kutumbaka K."/>
            <person name="Samadpour M."/>
        </authorList>
    </citation>
    <scope>NUCLEOTIDE SEQUENCE [LARGE SCALE GENOMIC DNA]</scope>
    <source>
        <strain evidence="3 5">DCY85</strain>
        <strain evidence="2 4">DCY85-1</strain>
    </source>
</reference>
<proteinExistence type="predicted"/>